<organism evidence="2 3">
    <name type="scientific">Staurois parvus</name>
    <dbReference type="NCBI Taxonomy" id="386267"/>
    <lineage>
        <taxon>Eukaryota</taxon>
        <taxon>Metazoa</taxon>
        <taxon>Chordata</taxon>
        <taxon>Craniata</taxon>
        <taxon>Vertebrata</taxon>
        <taxon>Euteleostomi</taxon>
        <taxon>Amphibia</taxon>
        <taxon>Batrachia</taxon>
        <taxon>Anura</taxon>
        <taxon>Neobatrachia</taxon>
        <taxon>Ranoidea</taxon>
        <taxon>Ranidae</taxon>
        <taxon>Staurois</taxon>
    </lineage>
</organism>
<dbReference type="EMBL" id="CATNWA010019423">
    <property type="protein sequence ID" value="CAI9613098.1"/>
    <property type="molecule type" value="Genomic_DNA"/>
</dbReference>
<gene>
    <name evidence="2" type="ORF">SPARVUS_LOCUS14835853</name>
</gene>
<dbReference type="PANTHER" id="PTHR21963:SF1">
    <property type="entry name" value="SPERM-ASSOCIATED ANTIGEN 17"/>
    <property type="match status" value="1"/>
</dbReference>
<name>A0ABN9H079_9NEOB</name>
<feature type="compositionally biased region" description="Basic and acidic residues" evidence="1">
    <location>
        <begin position="208"/>
        <end position="217"/>
    </location>
</feature>
<sequence length="217" mass="22968">VDLPISSHSQHHPPPPAHPPPPIPSGKGRKSPRNKSPRAIRVKTPQAPAVEETPRTPEAPVEPVKPPVTPPPKPAPAGPAFQSLNVSYPNGLFLTFQRDNAEAKDGATARLLVRLTYPIRVRNAQLCRGSKTPEIPETSRVITPEGAVLKRMLDGSTEVLFPDGSVSRSPDSGPITAPCHPAPLLAEEHDTPTADAQSAPASAGSTPDSKEQKSEPL</sequence>
<evidence type="ECO:0000313" key="2">
    <source>
        <dbReference type="EMBL" id="CAI9613098.1"/>
    </source>
</evidence>
<evidence type="ECO:0000313" key="3">
    <source>
        <dbReference type="Proteomes" id="UP001162483"/>
    </source>
</evidence>
<accession>A0ABN9H079</accession>
<feature type="non-terminal residue" evidence="2">
    <location>
        <position position="217"/>
    </location>
</feature>
<proteinExistence type="predicted"/>
<reference evidence="2" key="1">
    <citation type="submission" date="2023-05" db="EMBL/GenBank/DDBJ databases">
        <authorList>
            <person name="Stuckert A."/>
        </authorList>
    </citation>
    <scope>NUCLEOTIDE SEQUENCE</scope>
</reference>
<evidence type="ECO:0000256" key="1">
    <source>
        <dbReference type="SAM" id="MobiDB-lite"/>
    </source>
</evidence>
<feature type="compositionally biased region" description="Polar residues" evidence="1">
    <location>
        <begin position="194"/>
        <end position="207"/>
    </location>
</feature>
<dbReference type="Proteomes" id="UP001162483">
    <property type="component" value="Unassembled WGS sequence"/>
</dbReference>
<keyword evidence="3" id="KW-1185">Reference proteome</keyword>
<feature type="region of interest" description="Disordered" evidence="1">
    <location>
        <begin position="1"/>
        <end position="84"/>
    </location>
</feature>
<dbReference type="InterPro" id="IPR026173">
    <property type="entry name" value="SPAG17"/>
</dbReference>
<comment type="caution">
    <text evidence="2">The sequence shown here is derived from an EMBL/GenBank/DDBJ whole genome shotgun (WGS) entry which is preliminary data.</text>
</comment>
<feature type="compositionally biased region" description="Pro residues" evidence="1">
    <location>
        <begin position="63"/>
        <end position="77"/>
    </location>
</feature>
<feature type="non-terminal residue" evidence="2">
    <location>
        <position position="1"/>
    </location>
</feature>
<dbReference type="PANTHER" id="PTHR21963">
    <property type="entry name" value="PF6"/>
    <property type="match status" value="1"/>
</dbReference>
<feature type="compositionally biased region" description="Pro residues" evidence="1">
    <location>
        <begin position="12"/>
        <end position="24"/>
    </location>
</feature>
<protein>
    <submittedName>
        <fullName evidence="2">Uncharacterized protein</fullName>
    </submittedName>
</protein>
<feature type="region of interest" description="Disordered" evidence="1">
    <location>
        <begin position="160"/>
        <end position="217"/>
    </location>
</feature>
<feature type="compositionally biased region" description="Basic residues" evidence="1">
    <location>
        <begin position="27"/>
        <end position="41"/>
    </location>
</feature>